<keyword evidence="3" id="KW-1185">Reference proteome</keyword>
<evidence type="ECO:0000313" key="3">
    <source>
        <dbReference type="Proteomes" id="UP000290849"/>
    </source>
</evidence>
<comment type="caution">
    <text evidence="2">The sequence shown here is derived from an EMBL/GenBank/DDBJ whole genome shotgun (WGS) entry which is preliminary data.</text>
</comment>
<sequence length="541" mass="56592">MTTLSSLSPLDSSTLDAIVRLNADTSLASRAATQQSTAPASTSVALGQGSDTDPLYTSRGVTSTVSTVWESDTTDAVSKLMVANSINSSLSGRFDGLGAALLNSLADGGGAYSQSVLQTNTAGQSSAVAAAATAIGQTALHTKADNQITLSIKTARGVQVTVTLGSQQNGYAASIQVADGATLSDAERKALGALADSFQKAVDGLSGVPPKLALGGLTQFDSSVLSSVDLQASVQATGGVQTLSFHADSKGRSVEFDGPVGTVKVNVDLSDARIFGSDSQRAAAVANYLAQIDSAGSRGRGDTGLVSLFKDAFAQMNSNYGSVAQPDTLDQRRIALSDTDHSLTSGLADFTASVKQTATSPNPLHPEEQDTFSYEANQRTEITGARMRDRSISQSQYSHLTASYHQQISADIPLNMTLDPNTQNYYYTQINDSASTQLDLGYSDGKLVNATSQRSASQSTHTQKFIGGKVVEDTITPDSATQVEDLLATLKQDPSNEADPSALDLARWQQTMAALRQRLTLQDTPSVLRDQGRGHGITTQE</sequence>
<feature type="compositionally biased region" description="Low complexity" evidence="1">
    <location>
        <begin position="30"/>
        <end position="43"/>
    </location>
</feature>
<protein>
    <recommendedName>
        <fullName evidence="4">Lactate dehydrogenase</fullName>
    </recommendedName>
</protein>
<dbReference type="OrthoDB" id="5941093at2"/>
<dbReference type="EMBL" id="PYAL01000004">
    <property type="protein sequence ID" value="RXN87764.1"/>
    <property type="molecule type" value="Genomic_DNA"/>
</dbReference>
<organism evidence="2 3">
    <name type="scientific">Achromobacter aloeverae</name>
    <dbReference type="NCBI Taxonomy" id="1750518"/>
    <lineage>
        <taxon>Bacteria</taxon>
        <taxon>Pseudomonadati</taxon>
        <taxon>Pseudomonadota</taxon>
        <taxon>Betaproteobacteria</taxon>
        <taxon>Burkholderiales</taxon>
        <taxon>Alcaligenaceae</taxon>
        <taxon>Achromobacter</taxon>
    </lineage>
</organism>
<evidence type="ECO:0008006" key="4">
    <source>
        <dbReference type="Google" id="ProtNLM"/>
    </source>
</evidence>
<proteinExistence type="predicted"/>
<accession>A0A4Q1HHS9</accession>
<feature type="region of interest" description="Disordered" evidence="1">
    <location>
        <begin position="30"/>
        <end position="58"/>
    </location>
</feature>
<dbReference type="AlphaFoldDB" id="A0A4Q1HHS9"/>
<reference evidence="2 3" key="1">
    <citation type="journal article" date="2017" name="Int. J. Syst. Evol. Microbiol.">
        <title>Achromobacter aloeverae sp. nov., isolated from the root of Aloe vera (L.) Burm.f.</title>
        <authorList>
            <person name="Kuncharoen N."/>
            <person name="Muramatsu Y."/>
            <person name="Shibata C."/>
            <person name="Kamakura Y."/>
            <person name="Nakagawa Y."/>
            <person name="Tanasupawat S."/>
        </authorList>
    </citation>
    <scope>NUCLEOTIDE SEQUENCE [LARGE SCALE GENOMIC DNA]</scope>
    <source>
        <strain evidence="2 3">AVA-1</strain>
    </source>
</reference>
<evidence type="ECO:0000313" key="2">
    <source>
        <dbReference type="EMBL" id="RXN87764.1"/>
    </source>
</evidence>
<dbReference type="Proteomes" id="UP000290849">
    <property type="component" value="Unassembled WGS sequence"/>
</dbReference>
<gene>
    <name evidence="2" type="ORF">C7R54_14285</name>
</gene>
<evidence type="ECO:0000256" key="1">
    <source>
        <dbReference type="SAM" id="MobiDB-lite"/>
    </source>
</evidence>
<name>A0A4Q1HHS9_9BURK</name>
<dbReference type="RefSeq" id="WP_129151128.1">
    <property type="nucleotide sequence ID" value="NZ_JBHSDO010000011.1"/>
</dbReference>